<dbReference type="GO" id="GO:0051537">
    <property type="term" value="F:2 iron, 2 sulfur cluster binding"/>
    <property type="evidence" value="ECO:0007669"/>
    <property type="project" value="UniProtKB-KW"/>
</dbReference>
<evidence type="ECO:0000256" key="4">
    <source>
        <dbReference type="ARBA" id="ARBA00022485"/>
    </source>
</evidence>
<name>A0A7V2SJ72_9BACT</name>
<dbReference type="SMART" id="SM00876">
    <property type="entry name" value="BATS"/>
    <property type="match status" value="1"/>
</dbReference>
<evidence type="ECO:0000256" key="3">
    <source>
        <dbReference type="ARBA" id="ARBA00012236"/>
    </source>
</evidence>
<dbReference type="InterPro" id="IPR058240">
    <property type="entry name" value="rSAM_sf"/>
</dbReference>
<dbReference type="GO" id="GO:0051539">
    <property type="term" value="F:4 iron, 4 sulfur cluster binding"/>
    <property type="evidence" value="ECO:0007669"/>
    <property type="project" value="UniProtKB-KW"/>
</dbReference>
<feature type="domain" description="Radical SAM core" evidence="15">
    <location>
        <begin position="1"/>
        <end position="229"/>
    </location>
</feature>
<evidence type="ECO:0000259" key="15">
    <source>
        <dbReference type="PROSITE" id="PS51918"/>
    </source>
</evidence>
<dbReference type="GO" id="GO:0004076">
    <property type="term" value="F:biotin synthase activity"/>
    <property type="evidence" value="ECO:0007669"/>
    <property type="project" value="UniProtKB-UniRule"/>
</dbReference>
<keyword evidence="10 13" id="KW-0408">Iron</keyword>
<dbReference type="InterPro" id="IPR002684">
    <property type="entry name" value="Biotin_synth/BioAB"/>
</dbReference>
<keyword evidence="11 13" id="KW-0411">Iron-sulfur</keyword>
<gene>
    <name evidence="13" type="primary">bioB</name>
    <name evidence="16" type="ORF">ENJ74_03990</name>
</gene>
<dbReference type="InterPro" id="IPR013785">
    <property type="entry name" value="Aldolase_TIM"/>
</dbReference>
<dbReference type="SMART" id="SM00729">
    <property type="entry name" value="Elp3"/>
    <property type="match status" value="1"/>
</dbReference>
<dbReference type="EC" id="2.8.1.6" evidence="3 13"/>
<dbReference type="EMBL" id="DRNO01000271">
    <property type="protein sequence ID" value="HFC04012.1"/>
    <property type="molecule type" value="Genomic_DNA"/>
</dbReference>
<evidence type="ECO:0000256" key="8">
    <source>
        <dbReference type="ARBA" id="ARBA00022723"/>
    </source>
</evidence>
<keyword evidence="4 13" id="KW-0004">4Fe-4S</keyword>
<dbReference type="NCBIfam" id="NF006308">
    <property type="entry name" value="PRK08508.1"/>
    <property type="match status" value="1"/>
</dbReference>
<comment type="caution">
    <text evidence="13">Lacks conserved residue(s) required for the propagation of feature annotation.</text>
</comment>
<dbReference type="Pfam" id="PF04055">
    <property type="entry name" value="Radical_SAM"/>
    <property type="match status" value="1"/>
</dbReference>
<dbReference type="PANTHER" id="PTHR22976">
    <property type="entry name" value="BIOTIN SYNTHASE"/>
    <property type="match status" value="1"/>
</dbReference>
<dbReference type="AlphaFoldDB" id="A0A7V2SJ72"/>
<dbReference type="Gene3D" id="3.20.20.70">
    <property type="entry name" value="Aldolase class I"/>
    <property type="match status" value="1"/>
</dbReference>
<evidence type="ECO:0000256" key="11">
    <source>
        <dbReference type="ARBA" id="ARBA00023014"/>
    </source>
</evidence>
<reference evidence="16" key="1">
    <citation type="journal article" date="2020" name="mSystems">
        <title>Genome- and Community-Level Interaction Insights into Carbon Utilization and Element Cycling Functions of Hydrothermarchaeota in Hydrothermal Sediment.</title>
        <authorList>
            <person name="Zhou Z."/>
            <person name="Liu Y."/>
            <person name="Xu W."/>
            <person name="Pan J."/>
            <person name="Luo Z.H."/>
            <person name="Li M."/>
        </authorList>
    </citation>
    <scope>NUCLEOTIDE SEQUENCE [LARGE SCALE GENOMIC DNA]</scope>
    <source>
        <strain evidence="16">HyVt-513</strain>
    </source>
</reference>
<dbReference type="InterPro" id="IPR024177">
    <property type="entry name" value="Biotin_synthase"/>
</dbReference>
<dbReference type="PROSITE" id="PS51918">
    <property type="entry name" value="RADICAL_SAM"/>
    <property type="match status" value="1"/>
</dbReference>
<evidence type="ECO:0000256" key="2">
    <source>
        <dbReference type="ARBA" id="ARBA00010765"/>
    </source>
</evidence>
<protein>
    <recommendedName>
        <fullName evidence="3 13">Biotin synthase</fullName>
        <ecNumber evidence="3 13">2.8.1.6</ecNumber>
    </recommendedName>
</protein>
<feature type="binding site" evidence="13 14">
    <location>
        <position position="21"/>
    </location>
    <ligand>
        <name>[4Fe-4S] cluster</name>
        <dbReference type="ChEBI" id="CHEBI:49883"/>
        <note>4Fe-4S-S-AdoMet</note>
    </ligand>
</feature>
<evidence type="ECO:0000256" key="7">
    <source>
        <dbReference type="ARBA" id="ARBA00022714"/>
    </source>
</evidence>
<comment type="catalytic activity">
    <reaction evidence="12 13">
        <text>(4R,5S)-dethiobiotin + (sulfur carrier)-SH + 2 reduced [2Fe-2S]-[ferredoxin] + 2 S-adenosyl-L-methionine = (sulfur carrier)-H + biotin + 2 5'-deoxyadenosine + 2 L-methionine + 2 oxidized [2Fe-2S]-[ferredoxin]</text>
        <dbReference type="Rhea" id="RHEA:22060"/>
        <dbReference type="Rhea" id="RHEA-COMP:10000"/>
        <dbReference type="Rhea" id="RHEA-COMP:10001"/>
        <dbReference type="Rhea" id="RHEA-COMP:14737"/>
        <dbReference type="Rhea" id="RHEA-COMP:14739"/>
        <dbReference type="ChEBI" id="CHEBI:17319"/>
        <dbReference type="ChEBI" id="CHEBI:29917"/>
        <dbReference type="ChEBI" id="CHEBI:33737"/>
        <dbReference type="ChEBI" id="CHEBI:33738"/>
        <dbReference type="ChEBI" id="CHEBI:57586"/>
        <dbReference type="ChEBI" id="CHEBI:57844"/>
        <dbReference type="ChEBI" id="CHEBI:59789"/>
        <dbReference type="ChEBI" id="CHEBI:64428"/>
        <dbReference type="ChEBI" id="CHEBI:149473"/>
        <dbReference type="EC" id="2.8.1.6"/>
    </reaction>
</comment>
<dbReference type="InterPro" id="IPR010722">
    <property type="entry name" value="BATS_dom"/>
</dbReference>
<keyword evidence="7 13" id="KW-0001">2Fe-2S</keyword>
<evidence type="ECO:0000256" key="5">
    <source>
        <dbReference type="ARBA" id="ARBA00022679"/>
    </source>
</evidence>
<evidence type="ECO:0000256" key="10">
    <source>
        <dbReference type="ARBA" id="ARBA00023004"/>
    </source>
</evidence>
<keyword evidence="8 13" id="KW-0479">Metal-binding</keyword>
<evidence type="ECO:0000256" key="9">
    <source>
        <dbReference type="ARBA" id="ARBA00022756"/>
    </source>
</evidence>
<dbReference type="InterPro" id="IPR007197">
    <property type="entry name" value="rSAM"/>
</dbReference>
<dbReference type="NCBIfam" id="TIGR00433">
    <property type="entry name" value="bioB"/>
    <property type="match status" value="1"/>
</dbReference>
<dbReference type="UniPathway" id="UPA00078">
    <property type="reaction ID" value="UER00162"/>
</dbReference>
<comment type="cofactor">
    <cofactor evidence="14">
        <name>[2Fe-2S] cluster</name>
        <dbReference type="ChEBI" id="CHEBI:190135"/>
    </cofactor>
    <text evidence="14">Binds 1 [2Fe-2S] cluster. The cluster is coordinated with 3 cysteines and 1 arginine.</text>
</comment>
<dbReference type="Pfam" id="PF06968">
    <property type="entry name" value="BATS"/>
    <property type="match status" value="1"/>
</dbReference>
<dbReference type="PANTHER" id="PTHR22976:SF2">
    <property type="entry name" value="BIOTIN SYNTHASE, MITOCHONDRIAL"/>
    <property type="match status" value="1"/>
</dbReference>
<organism evidence="16">
    <name type="scientific">Nitratifractor salsuginis</name>
    <dbReference type="NCBI Taxonomy" id="269261"/>
    <lineage>
        <taxon>Bacteria</taxon>
        <taxon>Pseudomonadati</taxon>
        <taxon>Campylobacterota</taxon>
        <taxon>Epsilonproteobacteria</taxon>
        <taxon>Campylobacterales</taxon>
        <taxon>Sulfurovaceae</taxon>
        <taxon>Nitratifractor</taxon>
    </lineage>
</organism>
<evidence type="ECO:0000256" key="1">
    <source>
        <dbReference type="ARBA" id="ARBA00004942"/>
    </source>
</evidence>
<comment type="pathway">
    <text evidence="1 13">Cofactor biosynthesis; biotin biosynthesis; biotin from 7,8-diaminononanoate: step 2/2.</text>
</comment>
<comment type="cofactor">
    <cofactor evidence="13 14">
        <name>[4Fe-4S] cluster</name>
        <dbReference type="ChEBI" id="CHEBI:49883"/>
    </cofactor>
    <text evidence="13 14">Binds 1 [4Fe-4S] cluster. The cluster is coordinated with 3 cysteines and an exchangeable S-adenosyl-L-methionine.</text>
</comment>
<dbReference type="HAMAP" id="MF_01694">
    <property type="entry name" value="BioB"/>
    <property type="match status" value="1"/>
</dbReference>
<evidence type="ECO:0000256" key="14">
    <source>
        <dbReference type="PIRSR" id="PIRSR001619-1"/>
    </source>
</evidence>
<dbReference type="GO" id="GO:0009102">
    <property type="term" value="P:biotin biosynthetic process"/>
    <property type="evidence" value="ECO:0007669"/>
    <property type="project" value="UniProtKB-UniRule"/>
</dbReference>
<evidence type="ECO:0000256" key="12">
    <source>
        <dbReference type="ARBA" id="ARBA00051157"/>
    </source>
</evidence>
<keyword evidence="5 13" id="KW-0808">Transferase</keyword>
<comment type="caution">
    <text evidence="16">The sequence shown here is derived from an EMBL/GenBank/DDBJ whole genome shotgun (WGS) entry which is preliminary data.</text>
</comment>
<feature type="binding site" evidence="13 14">
    <location>
        <position position="24"/>
    </location>
    <ligand>
        <name>[4Fe-4S] cluster</name>
        <dbReference type="ChEBI" id="CHEBI:49883"/>
        <note>4Fe-4S-S-AdoMet</note>
    </ligand>
</feature>
<dbReference type="PIRSF" id="PIRSF001619">
    <property type="entry name" value="Biotin_synth"/>
    <property type="match status" value="1"/>
</dbReference>
<feature type="binding site" evidence="13 14">
    <location>
        <position position="17"/>
    </location>
    <ligand>
        <name>[4Fe-4S] cluster</name>
        <dbReference type="ChEBI" id="CHEBI:49883"/>
        <note>4Fe-4S-S-AdoMet</note>
    </ligand>
</feature>
<comment type="subunit">
    <text evidence="13">Homodimer.</text>
</comment>
<accession>A0A7V2SJ72</accession>
<evidence type="ECO:0000313" key="16">
    <source>
        <dbReference type="EMBL" id="HFC04012.1"/>
    </source>
</evidence>
<dbReference type="GO" id="GO:0005506">
    <property type="term" value="F:iron ion binding"/>
    <property type="evidence" value="ECO:0007669"/>
    <property type="project" value="UniProtKB-UniRule"/>
</dbReference>
<proteinExistence type="inferred from homology"/>
<evidence type="ECO:0000256" key="6">
    <source>
        <dbReference type="ARBA" id="ARBA00022691"/>
    </source>
</evidence>
<feature type="binding site" evidence="13 14">
    <location>
        <position position="61"/>
    </location>
    <ligand>
        <name>[2Fe-2S] cluster</name>
        <dbReference type="ChEBI" id="CHEBI:190135"/>
    </ligand>
</feature>
<dbReference type="SFLD" id="SFLDS00029">
    <property type="entry name" value="Radical_SAM"/>
    <property type="match status" value="1"/>
</dbReference>
<dbReference type="InterPro" id="IPR006638">
    <property type="entry name" value="Elp3/MiaA/NifB-like_rSAM"/>
</dbReference>
<dbReference type="SFLD" id="SFLDG01060">
    <property type="entry name" value="BATS_domain_containing"/>
    <property type="match status" value="1"/>
</dbReference>
<dbReference type="SUPFAM" id="SSF102114">
    <property type="entry name" value="Radical SAM enzymes"/>
    <property type="match status" value="1"/>
</dbReference>
<comment type="similarity">
    <text evidence="2 13">Belongs to the radical SAM superfamily. Biotin synthase family.</text>
</comment>
<keyword evidence="9 13" id="KW-0093">Biotin biosynthesis</keyword>
<dbReference type="SFLD" id="SFLDG01278">
    <property type="entry name" value="biotin_synthase_like"/>
    <property type="match status" value="1"/>
</dbReference>
<evidence type="ECO:0000256" key="13">
    <source>
        <dbReference type="HAMAP-Rule" id="MF_01694"/>
    </source>
</evidence>
<dbReference type="Proteomes" id="UP000885722">
    <property type="component" value="Unassembled WGS sequence"/>
</dbReference>
<feature type="binding site" evidence="13 14">
    <location>
        <position position="154"/>
    </location>
    <ligand>
        <name>[2Fe-2S] cluster</name>
        <dbReference type="ChEBI" id="CHEBI:190135"/>
    </ligand>
</feature>
<dbReference type="CDD" id="cd01335">
    <property type="entry name" value="Radical_SAM"/>
    <property type="match status" value="1"/>
</dbReference>
<comment type="cofactor">
    <cofactor evidence="13">
        <name>[2Fe-2S] cluster</name>
        <dbReference type="ChEBI" id="CHEBI:190135"/>
    </cofactor>
    <text evidence="13">Binds 1 [2Fe-2S] cluster. The cluster is coordinated with 3 cysteines and 1 arginine.</text>
</comment>
<comment type="function">
    <text evidence="13">Catalyzes the conversion of dethiobiotin (DTB) to biotin by the insertion of a sulfur atom into dethiobiotin via a radical-based mechanism.</text>
</comment>
<sequence length="282" mass="31044">MKVIFLCAINNVLSGTCNEDCKFCTQSVRYKAAIERYTFKEEETVLQEAREAAANGALGYCLVTAGKGLDDRTTDYIARLAQRLSTELPHLRLIACNGTAGEEQLRYLKAHGVASYNHNLETSERYYPSICTTHSWQERYATCEAVRSVGLSLCSGGIFGMGECPEDRESLLQSLRTLNPDSVPLNFYIPNPALPIPERTIDREGALAVIRRTRQLLPDLPLLMVAGGREALFGGAEKSMFDAGANAIVIGNYLTTPGEAPDRDRQRLRELGYTIATDCHGA</sequence>
<keyword evidence="6 13" id="KW-0949">S-adenosyl-L-methionine</keyword>